<keyword evidence="2" id="KW-0805">Transcription regulation</keyword>
<feature type="domain" description="Response regulatory" evidence="7">
    <location>
        <begin position="9"/>
        <end position="125"/>
    </location>
</feature>
<evidence type="ECO:0000313" key="8">
    <source>
        <dbReference type="EMBL" id="MTD16931.1"/>
    </source>
</evidence>
<dbReference type="PROSITE" id="PS50043">
    <property type="entry name" value="HTH_LUXR_2"/>
    <property type="match status" value="1"/>
</dbReference>
<dbReference type="SMART" id="SM00448">
    <property type="entry name" value="REC"/>
    <property type="match status" value="1"/>
</dbReference>
<evidence type="ECO:0000256" key="5">
    <source>
        <dbReference type="PROSITE-ProRule" id="PRU00169"/>
    </source>
</evidence>
<keyword evidence="9" id="KW-1185">Reference proteome</keyword>
<dbReference type="SMART" id="SM00421">
    <property type="entry name" value="HTH_LUXR"/>
    <property type="match status" value="1"/>
</dbReference>
<dbReference type="SUPFAM" id="SSF52172">
    <property type="entry name" value="CheY-like"/>
    <property type="match status" value="1"/>
</dbReference>
<dbReference type="GO" id="GO:0000160">
    <property type="term" value="P:phosphorelay signal transduction system"/>
    <property type="evidence" value="ECO:0007669"/>
    <property type="project" value="InterPro"/>
</dbReference>
<dbReference type="CDD" id="cd17535">
    <property type="entry name" value="REC_NarL-like"/>
    <property type="match status" value="1"/>
</dbReference>
<dbReference type="AlphaFoldDB" id="A0A7K1FS18"/>
<dbReference type="InterPro" id="IPR058245">
    <property type="entry name" value="NreC/VraR/RcsB-like_REC"/>
</dbReference>
<evidence type="ECO:0000259" key="6">
    <source>
        <dbReference type="PROSITE" id="PS50043"/>
    </source>
</evidence>
<gene>
    <name evidence="8" type="ORF">GIS00_23635</name>
</gene>
<dbReference type="InterPro" id="IPR016032">
    <property type="entry name" value="Sig_transdc_resp-reg_C-effctor"/>
</dbReference>
<dbReference type="InterPro" id="IPR011006">
    <property type="entry name" value="CheY-like_superfamily"/>
</dbReference>
<dbReference type="PROSITE" id="PS50110">
    <property type="entry name" value="RESPONSE_REGULATORY"/>
    <property type="match status" value="1"/>
</dbReference>
<name>A0A7K1FS18_9ACTN</name>
<feature type="modified residue" description="4-aspartylphosphate" evidence="5">
    <location>
        <position position="60"/>
    </location>
</feature>
<proteinExistence type="predicted"/>
<comment type="caution">
    <text evidence="8">The sequence shown here is derived from an EMBL/GenBank/DDBJ whole genome shotgun (WGS) entry which is preliminary data.</text>
</comment>
<dbReference type="InterPro" id="IPR000792">
    <property type="entry name" value="Tscrpt_reg_LuxR_C"/>
</dbReference>
<evidence type="ECO:0000259" key="7">
    <source>
        <dbReference type="PROSITE" id="PS50110"/>
    </source>
</evidence>
<reference evidence="8 9" key="1">
    <citation type="submission" date="2019-11" db="EMBL/GenBank/DDBJ databases">
        <authorList>
            <person name="Jiang L.-Q."/>
        </authorList>
    </citation>
    <scope>NUCLEOTIDE SEQUENCE [LARGE SCALE GENOMIC DNA]</scope>
    <source>
        <strain evidence="8 9">YIM 132087</strain>
    </source>
</reference>
<dbReference type="Pfam" id="PF00196">
    <property type="entry name" value="GerE"/>
    <property type="match status" value="1"/>
</dbReference>
<organism evidence="8 9">
    <name type="scientific">Nakamurella alba</name>
    <dbReference type="NCBI Taxonomy" id="2665158"/>
    <lineage>
        <taxon>Bacteria</taxon>
        <taxon>Bacillati</taxon>
        <taxon>Actinomycetota</taxon>
        <taxon>Actinomycetes</taxon>
        <taxon>Nakamurellales</taxon>
        <taxon>Nakamurellaceae</taxon>
        <taxon>Nakamurella</taxon>
    </lineage>
</organism>
<dbReference type="PRINTS" id="PR00038">
    <property type="entry name" value="HTHLUXR"/>
</dbReference>
<dbReference type="Proteomes" id="UP000460221">
    <property type="component" value="Unassembled WGS sequence"/>
</dbReference>
<dbReference type="SUPFAM" id="SSF46894">
    <property type="entry name" value="C-terminal effector domain of the bipartite response regulators"/>
    <property type="match status" value="1"/>
</dbReference>
<dbReference type="CDD" id="cd06170">
    <property type="entry name" value="LuxR_C_like"/>
    <property type="match status" value="1"/>
</dbReference>
<dbReference type="Gene3D" id="3.40.50.2300">
    <property type="match status" value="1"/>
</dbReference>
<protein>
    <submittedName>
        <fullName evidence="8">Response regulator</fullName>
    </submittedName>
</protein>
<sequence length="215" mass="22889">MSQTDAPVRVVVVDDHPFFRDGVIRGLTQSGRVQIVGEAGDGREAIDVIAAETPDVAVVDYQMPDLDGIAVVHAVTRDGGSTRILLLSAFTDSAIVFRALEEGAAGYLSKDAKRAEIVDAVLRVARGETVVPAELAAGLAGQIRMRAQQSAPVLSERERQVLEGFARGLSVPQLAKELYLGASTVKTHSLRLYEKLGVSDRAAAVAEAMRQGLLE</sequence>
<evidence type="ECO:0000256" key="4">
    <source>
        <dbReference type="ARBA" id="ARBA00023163"/>
    </source>
</evidence>
<evidence type="ECO:0000256" key="2">
    <source>
        <dbReference type="ARBA" id="ARBA00023015"/>
    </source>
</evidence>
<dbReference type="RefSeq" id="WP_154770933.1">
    <property type="nucleotide sequence ID" value="NZ_WLYK01000012.1"/>
</dbReference>
<keyword evidence="3" id="KW-0238">DNA-binding</keyword>
<evidence type="ECO:0000313" key="9">
    <source>
        <dbReference type="Proteomes" id="UP000460221"/>
    </source>
</evidence>
<dbReference type="GO" id="GO:0006355">
    <property type="term" value="P:regulation of DNA-templated transcription"/>
    <property type="evidence" value="ECO:0007669"/>
    <property type="project" value="InterPro"/>
</dbReference>
<dbReference type="InterPro" id="IPR001789">
    <property type="entry name" value="Sig_transdc_resp-reg_receiver"/>
</dbReference>
<dbReference type="PANTHER" id="PTHR43214:SF24">
    <property type="entry name" value="TRANSCRIPTIONAL REGULATORY PROTEIN NARL-RELATED"/>
    <property type="match status" value="1"/>
</dbReference>
<evidence type="ECO:0000256" key="1">
    <source>
        <dbReference type="ARBA" id="ARBA00022553"/>
    </source>
</evidence>
<evidence type="ECO:0000256" key="3">
    <source>
        <dbReference type="ARBA" id="ARBA00023125"/>
    </source>
</evidence>
<dbReference type="GO" id="GO:0003677">
    <property type="term" value="F:DNA binding"/>
    <property type="evidence" value="ECO:0007669"/>
    <property type="project" value="UniProtKB-KW"/>
</dbReference>
<dbReference type="Pfam" id="PF00072">
    <property type="entry name" value="Response_reg"/>
    <property type="match status" value="1"/>
</dbReference>
<accession>A0A7K1FS18</accession>
<keyword evidence="4" id="KW-0804">Transcription</keyword>
<keyword evidence="1 5" id="KW-0597">Phosphoprotein</keyword>
<dbReference type="EMBL" id="WLYK01000012">
    <property type="protein sequence ID" value="MTD16931.1"/>
    <property type="molecule type" value="Genomic_DNA"/>
</dbReference>
<dbReference type="PANTHER" id="PTHR43214">
    <property type="entry name" value="TWO-COMPONENT RESPONSE REGULATOR"/>
    <property type="match status" value="1"/>
</dbReference>
<dbReference type="InterPro" id="IPR039420">
    <property type="entry name" value="WalR-like"/>
</dbReference>
<feature type="domain" description="HTH luxR-type" evidence="6">
    <location>
        <begin position="147"/>
        <end position="212"/>
    </location>
</feature>